<accession>A0A5S5BZM1</accession>
<dbReference type="EMBL" id="VNHS01000009">
    <property type="protein sequence ID" value="TYP71808.1"/>
    <property type="molecule type" value="Genomic_DNA"/>
</dbReference>
<dbReference type="PROSITE" id="PS51257">
    <property type="entry name" value="PROKAR_LIPOPROTEIN"/>
    <property type="match status" value="1"/>
</dbReference>
<feature type="signal peptide" evidence="2">
    <location>
        <begin position="1"/>
        <end position="31"/>
    </location>
</feature>
<organism evidence="3 4">
    <name type="scientific">Paenibacillus methanolicus</name>
    <dbReference type="NCBI Taxonomy" id="582686"/>
    <lineage>
        <taxon>Bacteria</taxon>
        <taxon>Bacillati</taxon>
        <taxon>Bacillota</taxon>
        <taxon>Bacilli</taxon>
        <taxon>Bacillales</taxon>
        <taxon>Paenibacillaceae</taxon>
        <taxon>Paenibacillus</taxon>
    </lineage>
</organism>
<dbReference type="Proteomes" id="UP000323257">
    <property type="component" value="Unassembled WGS sequence"/>
</dbReference>
<comment type="caution">
    <text evidence="3">The sequence shown here is derived from an EMBL/GenBank/DDBJ whole genome shotgun (WGS) entry which is preliminary data.</text>
</comment>
<protein>
    <recommendedName>
        <fullName evidence="5">Lipoprotein</fullName>
    </recommendedName>
</protein>
<evidence type="ECO:0000256" key="2">
    <source>
        <dbReference type="SAM" id="SignalP"/>
    </source>
</evidence>
<feature type="chain" id="PRO_5038732992" description="Lipoprotein" evidence="2">
    <location>
        <begin position="32"/>
        <end position="250"/>
    </location>
</feature>
<keyword evidence="2" id="KW-0732">Signal</keyword>
<name>A0A5S5BZM1_9BACL</name>
<evidence type="ECO:0000313" key="4">
    <source>
        <dbReference type="Proteomes" id="UP000323257"/>
    </source>
</evidence>
<evidence type="ECO:0000256" key="1">
    <source>
        <dbReference type="SAM" id="MobiDB-lite"/>
    </source>
</evidence>
<dbReference type="AlphaFoldDB" id="A0A5S5BZM1"/>
<gene>
    <name evidence="3" type="ORF">BCM02_10986</name>
</gene>
<feature type="region of interest" description="Disordered" evidence="1">
    <location>
        <begin position="40"/>
        <end position="138"/>
    </location>
</feature>
<reference evidence="3 4" key="1">
    <citation type="submission" date="2019-07" db="EMBL/GenBank/DDBJ databases">
        <title>Genomic Encyclopedia of Type Strains, Phase III (KMG-III): the genomes of soil and plant-associated and newly described type strains.</title>
        <authorList>
            <person name="Whitman W."/>
        </authorList>
    </citation>
    <scope>NUCLEOTIDE SEQUENCE [LARGE SCALE GENOMIC DNA]</scope>
    <source>
        <strain evidence="3 4">BL24</strain>
    </source>
</reference>
<proteinExistence type="predicted"/>
<feature type="compositionally biased region" description="Polar residues" evidence="1">
    <location>
        <begin position="112"/>
        <end position="121"/>
    </location>
</feature>
<evidence type="ECO:0008006" key="5">
    <source>
        <dbReference type="Google" id="ProtNLM"/>
    </source>
</evidence>
<keyword evidence="4" id="KW-1185">Reference proteome</keyword>
<evidence type="ECO:0000313" key="3">
    <source>
        <dbReference type="EMBL" id="TYP71808.1"/>
    </source>
</evidence>
<sequence length="250" mass="26053">MTMRRTRKPQTARAGVLALLCFMLAATVGCGARLATEEEGQASALSPAGTTASVLGSESGEAELDEAPPASGLTASARNGDPADRATLKPTLKPTPAGDRSERMIEEPGQRETASAGTASTIHPKPASGIAEEVQPLSAKTSRTAAASAPKTALSGIAAQAADQTKAAALPTGQLRGNGLYMGQIDSHSVEININGVPTVFQIDETIEEKLSKIDDHADGTPVRFSYTRKEIEAGGEKYVERWLTGIQER</sequence>
<feature type="compositionally biased region" description="Basic and acidic residues" evidence="1">
    <location>
        <begin position="99"/>
        <end position="110"/>
    </location>
</feature>